<dbReference type="STRING" id="419481.SAMN05216233_12337"/>
<gene>
    <name evidence="1" type="ORF">SAMN05216233_12337</name>
</gene>
<dbReference type="EMBL" id="FMUX01000023">
    <property type="protein sequence ID" value="SCY81464.1"/>
    <property type="molecule type" value="Genomic_DNA"/>
</dbReference>
<accession>A0A1G5IZX9</accession>
<dbReference type="Proteomes" id="UP000198870">
    <property type="component" value="Unassembled WGS sequence"/>
</dbReference>
<proteinExistence type="predicted"/>
<dbReference type="RefSeq" id="WP_092214560.1">
    <property type="nucleotide sequence ID" value="NZ_FMUX01000023.1"/>
</dbReference>
<protein>
    <submittedName>
        <fullName evidence="1">Uncharacterized protein</fullName>
    </submittedName>
</protein>
<keyword evidence="2" id="KW-1185">Reference proteome</keyword>
<name>A0A1G5IZX9_9BACT</name>
<evidence type="ECO:0000313" key="2">
    <source>
        <dbReference type="Proteomes" id="UP000198870"/>
    </source>
</evidence>
<dbReference type="OrthoDB" id="5418459at2"/>
<dbReference type="AlphaFoldDB" id="A0A1G5IZX9"/>
<evidence type="ECO:0000313" key="1">
    <source>
        <dbReference type="EMBL" id="SCY81464.1"/>
    </source>
</evidence>
<organism evidence="1 2">
    <name type="scientific">Desulfoluna spongiiphila</name>
    <dbReference type="NCBI Taxonomy" id="419481"/>
    <lineage>
        <taxon>Bacteria</taxon>
        <taxon>Pseudomonadati</taxon>
        <taxon>Thermodesulfobacteriota</taxon>
        <taxon>Desulfobacteria</taxon>
        <taxon>Desulfobacterales</taxon>
        <taxon>Desulfolunaceae</taxon>
        <taxon>Desulfoluna</taxon>
    </lineage>
</organism>
<sequence length="162" mass="18950">MDTPPSFVKVSAFMASHLPDFFDHYGMNYCIDGPQLEYFVYSKETGFDVSCSLTVNFDDDAGKINVMSFYPGLFQHPGTRYFSAVCFFMIMQHFANFNNIKRECRICLNTKKTVFYSFYALLKDFDFHLEVFGEKDRVDLESFFLSLNMDTSMVIERDLVDY</sequence>
<reference evidence="1 2" key="1">
    <citation type="submission" date="2016-10" db="EMBL/GenBank/DDBJ databases">
        <authorList>
            <person name="de Groot N.N."/>
        </authorList>
    </citation>
    <scope>NUCLEOTIDE SEQUENCE [LARGE SCALE GENOMIC DNA]</scope>
    <source>
        <strain evidence="1 2">AA1</strain>
    </source>
</reference>